<dbReference type="SUPFAM" id="SSF51445">
    <property type="entry name" value="(Trans)glycosidases"/>
    <property type="match status" value="1"/>
</dbReference>
<feature type="chain" id="PRO_5046626192" description="beta-galactosidase" evidence="9">
    <location>
        <begin position="23"/>
        <end position="980"/>
    </location>
</feature>
<comment type="catalytic activity">
    <reaction evidence="1">
        <text>Hydrolysis of terminal non-reducing beta-D-galactose residues in beta-D-galactosides.</text>
        <dbReference type="EC" id="3.2.1.23"/>
    </reaction>
</comment>
<dbReference type="InterPro" id="IPR001944">
    <property type="entry name" value="Glycoside_Hdrlase_35"/>
</dbReference>
<dbReference type="InterPro" id="IPR018954">
    <property type="entry name" value="Betagal_dom2"/>
</dbReference>
<dbReference type="SUPFAM" id="SSF117100">
    <property type="entry name" value="Beta-galactosidase LacA, domain 3"/>
    <property type="match status" value="1"/>
</dbReference>
<dbReference type="EMBL" id="JAQQKX010000001">
    <property type="protein sequence ID" value="MDC7682118.1"/>
    <property type="molecule type" value="Genomic_DNA"/>
</dbReference>
<proteinExistence type="inferred from homology"/>
<evidence type="ECO:0000313" key="12">
    <source>
        <dbReference type="Proteomes" id="UP001214854"/>
    </source>
</evidence>
<dbReference type="InterPro" id="IPR036833">
    <property type="entry name" value="BetaGal_dom3_sf"/>
</dbReference>
<dbReference type="InterPro" id="IPR037110">
    <property type="entry name" value="Betagal_dom2_sf"/>
</dbReference>
<evidence type="ECO:0000256" key="9">
    <source>
        <dbReference type="SAM" id="SignalP"/>
    </source>
</evidence>
<dbReference type="Gene3D" id="2.102.20.10">
    <property type="entry name" value="Beta-galactosidase, domain 2"/>
    <property type="match status" value="1"/>
</dbReference>
<dbReference type="RefSeq" id="WP_272746622.1">
    <property type="nucleotide sequence ID" value="NZ_JAQQKX010000001.1"/>
</dbReference>
<evidence type="ECO:0000256" key="5">
    <source>
        <dbReference type="ARBA" id="ARBA00022801"/>
    </source>
</evidence>
<evidence type="ECO:0000256" key="2">
    <source>
        <dbReference type="ARBA" id="ARBA00009809"/>
    </source>
</evidence>
<keyword evidence="6" id="KW-0325">Glycoprotein</keyword>
<name>A0ABT5HQ94_9CAUL</name>
<evidence type="ECO:0000256" key="7">
    <source>
        <dbReference type="ARBA" id="ARBA00023295"/>
    </source>
</evidence>
<dbReference type="InterPro" id="IPR031330">
    <property type="entry name" value="Gly_Hdrlase_35_cat"/>
</dbReference>
<dbReference type="InterPro" id="IPR017853">
    <property type="entry name" value="GH"/>
</dbReference>
<dbReference type="EC" id="3.2.1.23" evidence="3"/>
<feature type="domain" description="Beta-galactosidase" evidence="10">
    <location>
        <begin position="395"/>
        <end position="575"/>
    </location>
</feature>
<evidence type="ECO:0000256" key="4">
    <source>
        <dbReference type="ARBA" id="ARBA00022729"/>
    </source>
</evidence>
<comment type="caution">
    <text evidence="11">The sequence shown here is derived from an EMBL/GenBank/DDBJ whole genome shotgun (WGS) entry which is preliminary data.</text>
</comment>
<dbReference type="SUPFAM" id="SSF51011">
    <property type="entry name" value="Glycosyl hydrolase domain"/>
    <property type="match status" value="1"/>
</dbReference>
<dbReference type="InterPro" id="IPR025300">
    <property type="entry name" value="BetaGal_jelly_roll_dom"/>
</dbReference>
<dbReference type="Gene3D" id="2.60.390.10">
    <property type="entry name" value="Beta-galactosidase, domain 3"/>
    <property type="match status" value="1"/>
</dbReference>
<keyword evidence="4 9" id="KW-0732">Signal</keyword>
<gene>
    <name evidence="11" type="ORF">PQU92_02455</name>
</gene>
<sequence>MRFKLKLCSAMWLCLAASSGAAAVRAADAPVIASSTKAVSWDEHSLMINGHREFIWSGEFHPFRLPDTNAWRDVYRKMKASGFNTVALYFNWGYHSPAPGAYDFTGIRDMDLAIRMAEEEGLYVIVRPGPYINAEVSRGGFPGYLARQTGVARTMAPDYLKEADDWLTHINAIIARHQISRGGKVILYQVENELFDTSDEHRRYMDHLIKKARADGIDVPLFHNSPNSLPNWVPQGSETYYTVAAPGLDLYAFDGYPGGSCNEKGEVGAHNPAPNNGIYSTTQPQIGSLASPKTPGFAAEYGAGWFDYWGSVGNYECNAKRLGPGYVRTFYGANIINRVTIHNIYMAFGGTSWGWMPASVVYTSYDYGAPISETRQLRDKAYTLKQLGQFTQAAEPLLTHMDKAEPLYPTSDKVKLYHNAGPAGHLVFAIHEPHDGMGDDAFKFRLTTKAGSYLIPQQGTLRLKGQDAKLLLADYGLERQKLVYTTSDLQTHLQQGATDIALLYGRVGEDGETVLRFKTKPKVEVIEGLATTVYDAKTGDLRLNYQHKGLIRLRITGDAAPLLLLIGEDAETQKFWRQETDKGPVLQRTSAIVKGAVWDGERLNLTGEGQTAEAIEVWATAKTLTFNGTPLDAHSTASGSLLTSYLAEPKAVVLPDLMAAQWTIRWDSREADPAFDDSAWRVADLKVSAATVPTQPPPGQPVLAMSDYGFHQGDVWYRGRLTARTTQKKLELTYGGGAVGLVQVWIDGRFVGQNELPGGFTYPKIPTVGKASFDVDLKPGTHQISVMVRNMSHNWDLFANEEHKEGRGLISASLSPDETQRFTTPITWKIQGQGETMDPVRGTFNNGGLYGERKGWHLPDARPDGWTPANVTAAPPAPGTYWLRTAFKLDLPKDVDTQLALVFGDPTQTKTDRHTRVLIFVNGWHAGNYVSNVGPQNTFVIPPAFLNPNGANTIALAVTTDGKPGNALEGVKLVDMRQAR</sequence>
<accession>A0ABT5HQ94</accession>
<dbReference type="Pfam" id="PF10435">
    <property type="entry name" value="BetaGal_dom2"/>
    <property type="match status" value="1"/>
</dbReference>
<dbReference type="PANTHER" id="PTHR23421">
    <property type="entry name" value="BETA-GALACTOSIDASE RELATED"/>
    <property type="match status" value="1"/>
</dbReference>
<evidence type="ECO:0000256" key="1">
    <source>
        <dbReference type="ARBA" id="ARBA00001412"/>
    </source>
</evidence>
<evidence type="ECO:0000256" key="8">
    <source>
        <dbReference type="RuleBase" id="RU003679"/>
    </source>
</evidence>
<dbReference type="InterPro" id="IPR008979">
    <property type="entry name" value="Galactose-bd-like_sf"/>
</dbReference>
<dbReference type="Pfam" id="PF01301">
    <property type="entry name" value="Glyco_hydro_35"/>
    <property type="match status" value="1"/>
</dbReference>
<feature type="signal peptide" evidence="9">
    <location>
        <begin position="1"/>
        <end position="22"/>
    </location>
</feature>
<dbReference type="Proteomes" id="UP001214854">
    <property type="component" value="Unassembled WGS sequence"/>
</dbReference>
<comment type="similarity">
    <text evidence="2 8">Belongs to the glycosyl hydrolase 35 family.</text>
</comment>
<dbReference type="Gene3D" id="3.20.20.80">
    <property type="entry name" value="Glycosidases"/>
    <property type="match status" value="1"/>
</dbReference>
<dbReference type="SUPFAM" id="SSF49785">
    <property type="entry name" value="Galactose-binding domain-like"/>
    <property type="match status" value="2"/>
</dbReference>
<reference evidence="11 12" key="1">
    <citation type="submission" date="2023-01" db="EMBL/GenBank/DDBJ databases">
        <title>Novel species of the genus Asticcacaulis isolated from rivers.</title>
        <authorList>
            <person name="Lu H."/>
        </authorList>
    </citation>
    <scope>NUCLEOTIDE SEQUENCE [LARGE SCALE GENOMIC DNA]</scope>
    <source>
        <strain evidence="11 12">BYS171W</strain>
    </source>
</reference>
<dbReference type="Gene3D" id="2.60.120.260">
    <property type="entry name" value="Galactose-binding domain-like"/>
    <property type="match status" value="2"/>
</dbReference>
<dbReference type="SMART" id="SM01029">
    <property type="entry name" value="BetaGal_dom2"/>
    <property type="match status" value="1"/>
</dbReference>
<keyword evidence="5 11" id="KW-0378">Hydrolase</keyword>
<organism evidence="11 12">
    <name type="scientific">Asticcacaulis aquaticus</name>
    <dbReference type="NCBI Taxonomy" id="2984212"/>
    <lineage>
        <taxon>Bacteria</taxon>
        <taxon>Pseudomonadati</taxon>
        <taxon>Pseudomonadota</taxon>
        <taxon>Alphaproteobacteria</taxon>
        <taxon>Caulobacterales</taxon>
        <taxon>Caulobacteraceae</taxon>
        <taxon>Asticcacaulis</taxon>
    </lineage>
</organism>
<dbReference type="GO" id="GO:0004565">
    <property type="term" value="F:beta-galactosidase activity"/>
    <property type="evidence" value="ECO:0007669"/>
    <property type="project" value="UniProtKB-EC"/>
</dbReference>
<dbReference type="Pfam" id="PF13364">
    <property type="entry name" value="BetaGal_ABD2"/>
    <property type="match status" value="2"/>
</dbReference>
<protein>
    <recommendedName>
        <fullName evidence="3">beta-galactosidase</fullName>
        <ecNumber evidence="3">3.2.1.23</ecNumber>
    </recommendedName>
</protein>
<evidence type="ECO:0000256" key="6">
    <source>
        <dbReference type="ARBA" id="ARBA00023180"/>
    </source>
</evidence>
<dbReference type="PRINTS" id="PR00742">
    <property type="entry name" value="GLHYDRLASE35"/>
</dbReference>
<evidence type="ECO:0000256" key="3">
    <source>
        <dbReference type="ARBA" id="ARBA00012756"/>
    </source>
</evidence>
<evidence type="ECO:0000313" key="11">
    <source>
        <dbReference type="EMBL" id="MDC7682118.1"/>
    </source>
</evidence>
<keyword evidence="12" id="KW-1185">Reference proteome</keyword>
<evidence type="ECO:0000259" key="10">
    <source>
        <dbReference type="SMART" id="SM01029"/>
    </source>
</evidence>
<keyword evidence="7 11" id="KW-0326">Glycosidase</keyword>